<name>A0A0B1TTW0_OESDE</name>
<dbReference type="OrthoDB" id="269496at2759"/>
<evidence type="ECO:0000256" key="2">
    <source>
        <dbReference type="ARBA" id="ARBA00040688"/>
    </source>
</evidence>
<evidence type="ECO:0000256" key="1">
    <source>
        <dbReference type="ARBA" id="ARBA00006336"/>
    </source>
</evidence>
<evidence type="ECO:0000313" key="5">
    <source>
        <dbReference type="Proteomes" id="UP000053660"/>
    </source>
</evidence>
<reference evidence="4 5" key="1">
    <citation type="submission" date="2014-03" db="EMBL/GenBank/DDBJ databases">
        <title>Draft genome of the hookworm Oesophagostomum dentatum.</title>
        <authorList>
            <person name="Mitreva M."/>
        </authorList>
    </citation>
    <scope>NUCLEOTIDE SEQUENCE [LARGE SCALE GENOMIC DNA]</scope>
    <source>
        <strain evidence="4 5">OD-Hann</strain>
    </source>
</reference>
<dbReference type="PANTHER" id="PTHR14119">
    <property type="entry name" value="HYDROLASE"/>
    <property type="match status" value="1"/>
</dbReference>
<sequence length="93" mass="10650">MASRVLNRLTPKNTALFVCDLQERFSKSIQYFPEIITTSKRMIDGARILGMPIYVTEQYPKGLGHTVPELGLEDIKKYEKTRVSHFSAVPFCQ</sequence>
<dbReference type="InterPro" id="IPR050993">
    <property type="entry name" value="Isochorismatase_domain"/>
</dbReference>
<dbReference type="EMBL" id="KN549229">
    <property type="protein sequence ID" value="KHJ99267.1"/>
    <property type="molecule type" value="Genomic_DNA"/>
</dbReference>
<dbReference type="AlphaFoldDB" id="A0A0B1TTW0"/>
<dbReference type="Pfam" id="PF00857">
    <property type="entry name" value="Isochorismatase"/>
    <property type="match status" value="1"/>
</dbReference>
<dbReference type="PANTHER" id="PTHR14119:SF17">
    <property type="entry name" value="ISOCHORISMATASE DOMAIN-CONTAINING PROTEIN 1"/>
    <property type="match status" value="1"/>
</dbReference>
<dbReference type="InterPro" id="IPR000868">
    <property type="entry name" value="Isochorismatase-like_dom"/>
</dbReference>
<dbReference type="InterPro" id="IPR036380">
    <property type="entry name" value="Isochorismatase-like_sf"/>
</dbReference>
<organism evidence="4 5">
    <name type="scientific">Oesophagostomum dentatum</name>
    <name type="common">Nodular worm</name>
    <dbReference type="NCBI Taxonomy" id="61180"/>
    <lineage>
        <taxon>Eukaryota</taxon>
        <taxon>Metazoa</taxon>
        <taxon>Ecdysozoa</taxon>
        <taxon>Nematoda</taxon>
        <taxon>Chromadorea</taxon>
        <taxon>Rhabditida</taxon>
        <taxon>Rhabditina</taxon>
        <taxon>Rhabditomorpha</taxon>
        <taxon>Strongyloidea</taxon>
        <taxon>Strongylidae</taxon>
        <taxon>Oesophagostomum</taxon>
    </lineage>
</organism>
<proteinExistence type="inferred from homology"/>
<protein>
    <recommendedName>
        <fullName evidence="2">Isochorismatase domain-containing protein 1</fullName>
    </recommendedName>
</protein>
<dbReference type="Gene3D" id="3.40.50.850">
    <property type="entry name" value="Isochorismatase-like"/>
    <property type="match status" value="1"/>
</dbReference>
<feature type="domain" description="Isochorismatase-like" evidence="3">
    <location>
        <begin position="14"/>
        <end position="66"/>
    </location>
</feature>
<dbReference type="Proteomes" id="UP000053660">
    <property type="component" value="Unassembled WGS sequence"/>
</dbReference>
<keyword evidence="5" id="KW-1185">Reference proteome</keyword>
<evidence type="ECO:0000259" key="3">
    <source>
        <dbReference type="Pfam" id="PF00857"/>
    </source>
</evidence>
<comment type="similarity">
    <text evidence="1">Belongs to the isochorismatase family.</text>
</comment>
<accession>A0A0B1TTW0</accession>
<gene>
    <name evidence="4" type="ORF">OESDEN_00731</name>
</gene>
<dbReference type="SUPFAM" id="SSF52499">
    <property type="entry name" value="Isochorismatase-like hydrolases"/>
    <property type="match status" value="1"/>
</dbReference>
<evidence type="ECO:0000313" key="4">
    <source>
        <dbReference type="EMBL" id="KHJ99267.1"/>
    </source>
</evidence>